<dbReference type="AlphaFoldDB" id="A0A848LFY9"/>
<name>A0A848LFY9_9BACT</name>
<evidence type="ECO:0000256" key="8">
    <source>
        <dbReference type="ARBA" id="ARBA00022989"/>
    </source>
</evidence>
<evidence type="ECO:0000256" key="6">
    <source>
        <dbReference type="ARBA" id="ARBA00022692"/>
    </source>
</evidence>
<keyword evidence="5" id="KW-0808">Transferase</keyword>
<reference evidence="14 15" key="1">
    <citation type="submission" date="2020-04" db="EMBL/GenBank/DDBJ databases">
        <title>Draft genome of Pyxidicoccus fallax type strain.</title>
        <authorList>
            <person name="Whitworth D.E."/>
        </authorList>
    </citation>
    <scope>NUCLEOTIDE SEQUENCE [LARGE SCALE GENOMIC DNA]</scope>
    <source>
        <strain evidence="14 15">DSM 14698</strain>
    </source>
</reference>
<feature type="domain" description="Histidine kinase" evidence="12">
    <location>
        <begin position="275"/>
        <end position="489"/>
    </location>
</feature>
<evidence type="ECO:0000256" key="4">
    <source>
        <dbReference type="ARBA" id="ARBA00022553"/>
    </source>
</evidence>
<feature type="transmembrane region" description="Helical" evidence="11">
    <location>
        <begin position="187"/>
        <end position="206"/>
    </location>
</feature>
<dbReference type="SMART" id="SM00388">
    <property type="entry name" value="HisKA"/>
    <property type="match status" value="1"/>
</dbReference>
<dbReference type="PANTHER" id="PTHR45436:SF5">
    <property type="entry name" value="SENSOR HISTIDINE KINASE TRCS"/>
    <property type="match status" value="1"/>
</dbReference>
<dbReference type="InterPro" id="IPR036890">
    <property type="entry name" value="HATPase_C_sf"/>
</dbReference>
<gene>
    <name evidence="14" type="ORF">HG543_21225</name>
</gene>
<keyword evidence="9" id="KW-0902">Two-component regulatory system</keyword>
<comment type="caution">
    <text evidence="14">The sequence shown here is derived from an EMBL/GenBank/DDBJ whole genome shotgun (WGS) entry which is preliminary data.</text>
</comment>
<dbReference type="InterPro" id="IPR003594">
    <property type="entry name" value="HATPase_dom"/>
</dbReference>
<dbReference type="InterPro" id="IPR036097">
    <property type="entry name" value="HisK_dim/P_sf"/>
</dbReference>
<dbReference type="InterPro" id="IPR003661">
    <property type="entry name" value="HisK_dim/P_dom"/>
</dbReference>
<dbReference type="EMBL" id="JABBJJ010000096">
    <property type="protein sequence ID" value="NMO17362.1"/>
    <property type="molecule type" value="Genomic_DNA"/>
</dbReference>
<keyword evidence="4" id="KW-0597">Phosphoprotein</keyword>
<keyword evidence="10 11" id="KW-0472">Membrane</keyword>
<evidence type="ECO:0000313" key="15">
    <source>
        <dbReference type="Proteomes" id="UP000518300"/>
    </source>
</evidence>
<accession>A0A848LFY9</accession>
<evidence type="ECO:0000259" key="12">
    <source>
        <dbReference type="PROSITE" id="PS50109"/>
    </source>
</evidence>
<dbReference type="PROSITE" id="PS50885">
    <property type="entry name" value="HAMP"/>
    <property type="match status" value="1"/>
</dbReference>
<evidence type="ECO:0000256" key="2">
    <source>
        <dbReference type="ARBA" id="ARBA00004370"/>
    </source>
</evidence>
<evidence type="ECO:0000313" key="14">
    <source>
        <dbReference type="EMBL" id="NMO17362.1"/>
    </source>
</evidence>
<dbReference type="Gene3D" id="1.10.287.130">
    <property type="match status" value="1"/>
</dbReference>
<dbReference type="InterPro" id="IPR050428">
    <property type="entry name" value="TCS_sensor_his_kinase"/>
</dbReference>
<dbReference type="InterPro" id="IPR004358">
    <property type="entry name" value="Sig_transdc_His_kin-like_C"/>
</dbReference>
<dbReference type="SMART" id="SM00387">
    <property type="entry name" value="HATPase_c"/>
    <property type="match status" value="1"/>
</dbReference>
<sequence length="495" mass="53672">MARRATLRRLAFQIALAVVLTPLLGVMFISGIESLFGDRIRENTEESAALVSEALTTRGVDAARELAARRARKHHQRIRVLDSEGVARVDENALIGRGPRHVLGDILYGPERVFVLERLDRDFGPPLQRAEVVEALASGRDGSCRASIPGNLFLCAAAVKVAGPRVVLVEGSSRRALQAVYESRRQLAKLLLFTAALGIGLAWWTVRTFVRPVEALRSELLARATEAVPKALSLPAAPRRTMGRPRELGELTEAFNTVLTALSERTRTNEAFLADLAHEFKNPVAAVRACAERLAEPGPLDPARQERLAEALKQSAVRLDSLVTQFLELARAEAGLPNEEREPMDVGAHLEGLVGALRNDPRHEGVRFELTRPPGALVIQGVPQRLELAFRSLLENAASFAGREGWVRVTVSAGPASLQVAISDSGPGIPEADLPRLFNRFFTRRGDRHGTGLGLALARAVVEAHGGRIEVRSPPGEGATFVVGLPFTHVSHASR</sequence>
<evidence type="ECO:0000256" key="3">
    <source>
        <dbReference type="ARBA" id="ARBA00012438"/>
    </source>
</evidence>
<dbReference type="CDD" id="cd00082">
    <property type="entry name" value="HisKA"/>
    <property type="match status" value="1"/>
</dbReference>
<keyword evidence="8 11" id="KW-1133">Transmembrane helix</keyword>
<evidence type="ECO:0000256" key="11">
    <source>
        <dbReference type="SAM" id="Phobius"/>
    </source>
</evidence>
<evidence type="ECO:0000259" key="13">
    <source>
        <dbReference type="PROSITE" id="PS50885"/>
    </source>
</evidence>
<dbReference type="InterPro" id="IPR003660">
    <property type="entry name" value="HAMP_dom"/>
</dbReference>
<evidence type="ECO:0000256" key="9">
    <source>
        <dbReference type="ARBA" id="ARBA00023012"/>
    </source>
</evidence>
<dbReference type="EC" id="2.7.13.3" evidence="3"/>
<feature type="transmembrane region" description="Helical" evidence="11">
    <location>
        <begin position="12"/>
        <end position="32"/>
    </location>
</feature>
<dbReference type="GO" id="GO:0000155">
    <property type="term" value="F:phosphorelay sensor kinase activity"/>
    <property type="evidence" value="ECO:0007669"/>
    <property type="project" value="InterPro"/>
</dbReference>
<dbReference type="GO" id="GO:0005886">
    <property type="term" value="C:plasma membrane"/>
    <property type="evidence" value="ECO:0007669"/>
    <property type="project" value="TreeGrafter"/>
</dbReference>
<evidence type="ECO:0000256" key="7">
    <source>
        <dbReference type="ARBA" id="ARBA00022777"/>
    </source>
</evidence>
<dbReference type="Gene3D" id="3.30.565.10">
    <property type="entry name" value="Histidine kinase-like ATPase, C-terminal domain"/>
    <property type="match status" value="1"/>
</dbReference>
<keyword evidence="6 11" id="KW-0812">Transmembrane</keyword>
<dbReference type="PANTHER" id="PTHR45436">
    <property type="entry name" value="SENSOR HISTIDINE KINASE YKOH"/>
    <property type="match status" value="1"/>
</dbReference>
<feature type="domain" description="HAMP" evidence="13">
    <location>
        <begin position="207"/>
        <end position="267"/>
    </location>
</feature>
<organism evidence="14 15">
    <name type="scientific">Pyxidicoccus fallax</name>
    <dbReference type="NCBI Taxonomy" id="394095"/>
    <lineage>
        <taxon>Bacteria</taxon>
        <taxon>Pseudomonadati</taxon>
        <taxon>Myxococcota</taxon>
        <taxon>Myxococcia</taxon>
        <taxon>Myxococcales</taxon>
        <taxon>Cystobacterineae</taxon>
        <taxon>Myxococcaceae</taxon>
        <taxon>Pyxidicoccus</taxon>
    </lineage>
</organism>
<protein>
    <recommendedName>
        <fullName evidence="3">histidine kinase</fullName>
        <ecNumber evidence="3">2.7.13.3</ecNumber>
    </recommendedName>
</protein>
<proteinExistence type="predicted"/>
<evidence type="ECO:0000256" key="1">
    <source>
        <dbReference type="ARBA" id="ARBA00000085"/>
    </source>
</evidence>
<dbReference type="SUPFAM" id="SSF55874">
    <property type="entry name" value="ATPase domain of HSP90 chaperone/DNA topoisomerase II/histidine kinase"/>
    <property type="match status" value="1"/>
</dbReference>
<dbReference type="Pfam" id="PF00512">
    <property type="entry name" value="HisKA"/>
    <property type="match status" value="1"/>
</dbReference>
<dbReference type="PROSITE" id="PS50109">
    <property type="entry name" value="HIS_KIN"/>
    <property type="match status" value="1"/>
</dbReference>
<dbReference type="CDD" id="cd00075">
    <property type="entry name" value="HATPase"/>
    <property type="match status" value="1"/>
</dbReference>
<comment type="catalytic activity">
    <reaction evidence="1">
        <text>ATP + protein L-histidine = ADP + protein N-phospho-L-histidine.</text>
        <dbReference type="EC" id="2.7.13.3"/>
    </reaction>
</comment>
<dbReference type="Proteomes" id="UP000518300">
    <property type="component" value="Unassembled WGS sequence"/>
</dbReference>
<dbReference type="InterPro" id="IPR005467">
    <property type="entry name" value="His_kinase_dom"/>
</dbReference>
<keyword evidence="15" id="KW-1185">Reference proteome</keyword>
<evidence type="ECO:0000256" key="5">
    <source>
        <dbReference type="ARBA" id="ARBA00022679"/>
    </source>
</evidence>
<dbReference type="RefSeq" id="WP_169346644.1">
    <property type="nucleotide sequence ID" value="NZ_JABBJJ010000096.1"/>
</dbReference>
<comment type="subcellular location">
    <subcellularLocation>
        <location evidence="2">Membrane</location>
    </subcellularLocation>
</comment>
<evidence type="ECO:0000256" key="10">
    <source>
        <dbReference type="ARBA" id="ARBA00023136"/>
    </source>
</evidence>
<dbReference type="Gene3D" id="6.10.340.10">
    <property type="match status" value="1"/>
</dbReference>
<dbReference type="PRINTS" id="PR00344">
    <property type="entry name" value="BCTRLSENSOR"/>
</dbReference>
<dbReference type="Pfam" id="PF02518">
    <property type="entry name" value="HATPase_c"/>
    <property type="match status" value="1"/>
</dbReference>
<keyword evidence="7 14" id="KW-0418">Kinase</keyword>
<dbReference type="SUPFAM" id="SSF47384">
    <property type="entry name" value="Homodimeric domain of signal transducing histidine kinase"/>
    <property type="match status" value="1"/>
</dbReference>